<evidence type="ECO:0000313" key="1">
    <source>
        <dbReference type="EMBL" id="KAE8402021.1"/>
    </source>
</evidence>
<gene>
    <name evidence="1" type="ORF">BDV37DRAFT_285141</name>
</gene>
<dbReference type="OrthoDB" id="3770142at2759"/>
<dbReference type="EMBL" id="ML736793">
    <property type="protein sequence ID" value="KAE8402021.1"/>
    <property type="molecule type" value="Genomic_DNA"/>
</dbReference>
<protein>
    <submittedName>
        <fullName evidence="1">Uncharacterized protein</fullName>
    </submittedName>
</protein>
<name>A0A5N7D6J4_9EURO</name>
<reference evidence="1 2" key="1">
    <citation type="submission" date="2019-04" db="EMBL/GenBank/DDBJ databases">
        <authorList>
            <consortium name="DOE Joint Genome Institute"/>
            <person name="Mondo S."/>
            <person name="Kjaerbolling I."/>
            <person name="Vesth T."/>
            <person name="Frisvad J.C."/>
            <person name="Nybo J.L."/>
            <person name="Theobald S."/>
            <person name="Kildgaard S."/>
            <person name="Isbrandt T."/>
            <person name="Kuo A."/>
            <person name="Sato A."/>
            <person name="Lyhne E.K."/>
            <person name="Kogle M.E."/>
            <person name="Wiebenga A."/>
            <person name="Kun R.S."/>
            <person name="Lubbers R.J."/>
            <person name="Makela M.R."/>
            <person name="Barry K."/>
            <person name="Chovatia M."/>
            <person name="Clum A."/>
            <person name="Daum C."/>
            <person name="Haridas S."/>
            <person name="He G."/>
            <person name="LaButti K."/>
            <person name="Lipzen A."/>
            <person name="Riley R."/>
            <person name="Salamov A."/>
            <person name="Simmons B.A."/>
            <person name="Magnuson J.K."/>
            <person name="Henrissat B."/>
            <person name="Mortensen U.H."/>
            <person name="Larsen T.O."/>
            <person name="Devries R.P."/>
            <person name="Grigoriev I.V."/>
            <person name="Machida M."/>
            <person name="Baker S.E."/>
            <person name="Andersen M.R."/>
            <person name="Cantor M.N."/>
            <person name="Hua S.X."/>
        </authorList>
    </citation>
    <scope>NUCLEOTIDE SEQUENCE [LARGE SCALE GENOMIC DNA]</scope>
    <source>
        <strain evidence="1 2">CBS 119388</strain>
    </source>
</reference>
<dbReference type="RefSeq" id="XP_031939340.1">
    <property type="nucleotide sequence ID" value="XM_032087653.1"/>
</dbReference>
<dbReference type="AlphaFoldDB" id="A0A5N7D6J4"/>
<dbReference type="Proteomes" id="UP000325579">
    <property type="component" value="Unassembled WGS sequence"/>
</dbReference>
<accession>A0A5N7D6J4</accession>
<sequence length="55" mass="6096">MASVNADGFFFLNTPPDCNDVNNKAIFMSSLVNVSDAIYENRDYGLFTTDKKVGQ</sequence>
<evidence type="ECO:0000313" key="2">
    <source>
        <dbReference type="Proteomes" id="UP000325579"/>
    </source>
</evidence>
<dbReference type="GeneID" id="43672344"/>
<organism evidence="1 2">
    <name type="scientific">Aspergillus pseudonomiae</name>
    <dbReference type="NCBI Taxonomy" id="1506151"/>
    <lineage>
        <taxon>Eukaryota</taxon>
        <taxon>Fungi</taxon>
        <taxon>Dikarya</taxon>
        <taxon>Ascomycota</taxon>
        <taxon>Pezizomycotina</taxon>
        <taxon>Eurotiomycetes</taxon>
        <taxon>Eurotiomycetidae</taxon>
        <taxon>Eurotiales</taxon>
        <taxon>Aspergillaceae</taxon>
        <taxon>Aspergillus</taxon>
        <taxon>Aspergillus subgen. Circumdati</taxon>
    </lineage>
</organism>
<proteinExistence type="predicted"/>
<keyword evidence="2" id="KW-1185">Reference proteome</keyword>